<dbReference type="PROSITE" id="PS51203">
    <property type="entry name" value="CS"/>
    <property type="match status" value="1"/>
</dbReference>
<proteinExistence type="predicted"/>
<dbReference type="InterPro" id="IPR052289">
    <property type="entry name" value="Calcyclin-binding_UBL-bridge"/>
</dbReference>
<dbReference type="GO" id="GO:0015631">
    <property type="term" value="F:tubulin binding"/>
    <property type="evidence" value="ECO:0007669"/>
    <property type="project" value="InterPro"/>
</dbReference>
<evidence type="ECO:0000313" key="14">
    <source>
        <dbReference type="Proteomes" id="UP001329430"/>
    </source>
</evidence>
<feature type="domain" description="SGS" evidence="11">
    <location>
        <begin position="144"/>
        <end position="219"/>
    </location>
</feature>
<dbReference type="InterPro" id="IPR008978">
    <property type="entry name" value="HSP20-like_chaperone"/>
</dbReference>
<evidence type="ECO:0000256" key="7">
    <source>
        <dbReference type="ARBA" id="ARBA00022990"/>
    </source>
</evidence>
<dbReference type="InterPro" id="IPR037893">
    <property type="entry name" value="CS_CacyBP"/>
</dbReference>
<dbReference type="InterPro" id="IPR007699">
    <property type="entry name" value="SGS_dom"/>
</dbReference>
<comment type="caution">
    <text evidence="13">The sequence shown here is derived from an EMBL/GenBank/DDBJ whole genome shotgun (WGS) entry which is preliminary data.</text>
</comment>
<comment type="function">
    <text evidence="9">May be involved in calcium-dependent ubiquitination and subsequent proteasomal degradation of target proteins. Probably serves as a molecular bridge in ubiquitin E3 complexes. Participates in the ubiquitin-mediated degradation of beta-catenin (CTNNB1).</text>
</comment>
<dbReference type="GO" id="GO:0007507">
    <property type="term" value="P:heart development"/>
    <property type="evidence" value="ECO:0007669"/>
    <property type="project" value="TreeGrafter"/>
</dbReference>
<evidence type="ECO:0000256" key="10">
    <source>
        <dbReference type="SAM" id="Coils"/>
    </source>
</evidence>
<protein>
    <recommendedName>
        <fullName evidence="3">Calcyclin-binding protein</fullName>
    </recommendedName>
</protein>
<dbReference type="FunFam" id="2.60.40.790:FF:000006">
    <property type="entry name" value="calcyclin-binding protein-like"/>
    <property type="match status" value="1"/>
</dbReference>
<keyword evidence="7" id="KW-0007">Acetylation</keyword>
<dbReference type="InterPro" id="IPR037201">
    <property type="entry name" value="CacyBP_N"/>
</dbReference>
<keyword evidence="5" id="KW-0597">Phosphoprotein</keyword>
<gene>
    <name evidence="13" type="ORF">RI129_001608</name>
</gene>
<dbReference type="Pfam" id="PF04969">
    <property type="entry name" value="CS"/>
    <property type="match status" value="1"/>
</dbReference>
<dbReference type="Gene3D" id="2.60.40.790">
    <property type="match status" value="1"/>
</dbReference>
<dbReference type="Gene3D" id="4.10.860.10">
    <property type="entry name" value="UVR domain"/>
    <property type="match status" value="1"/>
</dbReference>
<keyword evidence="14" id="KW-1185">Reference proteome</keyword>
<feature type="domain" description="CS" evidence="12">
    <location>
        <begin position="66"/>
        <end position="159"/>
    </location>
</feature>
<dbReference type="GO" id="GO:0005737">
    <property type="term" value="C:cytoplasm"/>
    <property type="evidence" value="ECO:0007669"/>
    <property type="project" value="UniProtKB-SubCell"/>
</dbReference>
<organism evidence="13 14">
    <name type="scientific">Pyrocoelia pectoralis</name>
    <dbReference type="NCBI Taxonomy" id="417401"/>
    <lineage>
        <taxon>Eukaryota</taxon>
        <taxon>Metazoa</taxon>
        <taxon>Ecdysozoa</taxon>
        <taxon>Arthropoda</taxon>
        <taxon>Hexapoda</taxon>
        <taxon>Insecta</taxon>
        <taxon>Pterygota</taxon>
        <taxon>Neoptera</taxon>
        <taxon>Endopterygota</taxon>
        <taxon>Coleoptera</taxon>
        <taxon>Polyphaga</taxon>
        <taxon>Elateriformia</taxon>
        <taxon>Elateroidea</taxon>
        <taxon>Lampyridae</taxon>
        <taxon>Lampyrinae</taxon>
        <taxon>Pyrocoelia</taxon>
    </lineage>
</organism>
<evidence type="ECO:0000256" key="9">
    <source>
        <dbReference type="ARBA" id="ARBA00025145"/>
    </source>
</evidence>
<accession>A0AAN7VVX4</accession>
<dbReference type="EMBL" id="JAVRBK010000001">
    <property type="protein sequence ID" value="KAK5650579.1"/>
    <property type="molecule type" value="Genomic_DNA"/>
</dbReference>
<evidence type="ECO:0000256" key="5">
    <source>
        <dbReference type="ARBA" id="ARBA00022553"/>
    </source>
</evidence>
<dbReference type="Proteomes" id="UP001329430">
    <property type="component" value="Chromosome 1"/>
</dbReference>
<dbReference type="GO" id="GO:0031625">
    <property type="term" value="F:ubiquitin protein ligase binding"/>
    <property type="evidence" value="ECO:0007669"/>
    <property type="project" value="InterPro"/>
</dbReference>
<evidence type="ECO:0000256" key="1">
    <source>
        <dbReference type="ARBA" id="ARBA00004123"/>
    </source>
</evidence>
<evidence type="ECO:0000259" key="11">
    <source>
        <dbReference type="PROSITE" id="PS51048"/>
    </source>
</evidence>
<sequence>MKMEELMKDLTELEFLQTQAKRPRVKNILTVQLYKQQAELKQLQAEIQNSEKATKPPTSSNKRYQTKLTNYAWDQSPKFVKFYVTLKNVQTIPIENISCNFTEKSLELNVKDLENKDYLFTINHLLMKIKGSESTWKVKTDMIIINAAKIEQKNWEFVTEIEKRASDAKKLPTPDPNMSADPSEGLMSLMKNMYEQGDDEMKRTIAKALHESQTKKGAL</sequence>
<feature type="coiled-coil region" evidence="10">
    <location>
        <begin position="26"/>
        <end position="53"/>
    </location>
</feature>
<evidence type="ECO:0000256" key="2">
    <source>
        <dbReference type="ARBA" id="ARBA00004496"/>
    </source>
</evidence>
<evidence type="ECO:0000313" key="13">
    <source>
        <dbReference type="EMBL" id="KAK5650579.1"/>
    </source>
</evidence>
<dbReference type="AlphaFoldDB" id="A0AAN7VVX4"/>
<dbReference type="GO" id="GO:0044548">
    <property type="term" value="F:S100 protein binding"/>
    <property type="evidence" value="ECO:0007669"/>
    <property type="project" value="InterPro"/>
</dbReference>
<dbReference type="CDD" id="cd06468">
    <property type="entry name" value="p23_CacyBP"/>
    <property type="match status" value="1"/>
</dbReference>
<dbReference type="PANTHER" id="PTHR13164:SF3">
    <property type="entry name" value="CALCYCLIN-BINDING PROTEIN"/>
    <property type="match status" value="1"/>
</dbReference>
<dbReference type="GO" id="GO:0005634">
    <property type="term" value="C:nucleus"/>
    <property type="evidence" value="ECO:0007669"/>
    <property type="project" value="UniProtKB-SubCell"/>
</dbReference>
<name>A0AAN7VVX4_9COLE</name>
<evidence type="ECO:0000256" key="3">
    <source>
        <dbReference type="ARBA" id="ARBA00015702"/>
    </source>
</evidence>
<evidence type="ECO:0000256" key="6">
    <source>
        <dbReference type="ARBA" id="ARBA00022786"/>
    </source>
</evidence>
<dbReference type="InterPro" id="IPR007052">
    <property type="entry name" value="CS_dom"/>
</dbReference>
<dbReference type="SUPFAM" id="SSF140106">
    <property type="entry name" value="Calcyclin-binding protein-like"/>
    <property type="match status" value="1"/>
</dbReference>
<dbReference type="PROSITE" id="PS51048">
    <property type="entry name" value="SGS"/>
    <property type="match status" value="1"/>
</dbReference>
<comment type="subcellular location">
    <subcellularLocation>
        <location evidence="2">Cytoplasm</location>
    </subcellularLocation>
    <subcellularLocation>
        <location evidence="1">Nucleus</location>
    </subcellularLocation>
</comment>
<dbReference type="PANTHER" id="PTHR13164">
    <property type="entry name" value="CALICYLIN BINDING PROTEIN"/>
    <property type="match status" value="1"/>
</dbReference>
<dbReference type="InterPro" id="IPR015120">
    <property type="entry name" value="Siah-Interact_N"/>
</dbReference>
<keyword evidence="8" id="KW-0539">Nucleus</keyword>
<reference evidence="13 14" key="1">
    <citation type="journal article" date="2024" name="Insects">
        <title>An Improved Chromosome-Level Genome Assembly of the Firefly Pyrocoelia pectoralis.</title>
        <authorList>
            <person name="Fu X."/>
            <person name="Meyer-Rochow V.B."/>
            <person name="Ballantyne L."/>
            <person name="Zhu X."/>
        </authorList>
    </citation>
    <scope>NUCLEOTIDE SEQUENCE [LARGE SCALE GENOMIC DNA]</scope>
    <source>
        <tissue evidence="13">Whole body</tissue>
    </source>
</reference>
<dbReference type="SUPFAM" id="SSF49764">
    <property type="entry name" value="HSP20-like chaperones"/>
    <property type="match status" value="1"/>
</dbReference>
<keyword evidence="10" id="KW-0175">Coiled coil</keyword>
<evidence type="ECO:0000256" key="8">
    <source>
        <dbReference type="ARBA" id="ARBA00023242"/>
    </source>
</evidence>
<dbReference type="Pfam" id="PF09032">
    <property type="entry name" value="Siah-Interact_N"/>
    <property type="match status" value="1"/>
</dbReference>
<keyword evidence="4" id="KW-0963">Cytoplasm</keyword>
<keyword evidence="6" id="KW-0833">Ubl conjugation pathway</keyword>
<evidence type="ECO:0000259" key="12">
    <source>
        <dbReference type="PROSITE" id="PS51203"/>
    </source>
</evidence>
<evidence type="ECO:0000256" key="4">
    <source>
        <dbReference type="ARBA" id="ARBA00022490"/>
    </source>
</evidence>